<reference evidence="2 3" key="1">
    <citation type="submission" date="2020-05" db="EMBL/GenBank/DDBJ databases">
        <title>Genomic Encyclopedia of Type Strains, Phase IV (KMG-V): Genome sequencing to study the core and pangenomes of soil and plant-associated prokaryotes.</title>
        <authorList>
            <person name="Whitman W."/>
        </authorList>
    </citation>
    <scope>NUCLEOTIDE SEQUENCE [LARGE SCALE GENOMIC DNA]</scope>
    <source>
        <strain evidence="2 3">C29</strain>
    </source>
</reference>
<sequence length="228" mass="25272">MAEYYAKSTRGRQVLRDRHYPLPRSARNLLLILDPSQPVRHWLHMVRGAGWAEIGVLEQAGLIEPVEAEGPAETRPLALPSEFHTDFGADLAGEAVPARAQGWPAPPLPLFTRAPAPVHRNPATSPPPHREVAPEPESISAFLPLTTQPRLHSSLDFSDLYDSLTALARQTLGLLRGYRYTLRIEKARDIDELEQVASDFVAEVERVRGRVTARTVGRALGLEGWSET</sequence>
<dbReference type="RefSeq" id="WP_173806748.1">
    <property type="nucleotide sequence ID" value="NZ_JABSNM010000019.1"/>
</dbReference>
<feature type="region of interest" description="Disordered" evidence="1">
    <location>
        <begin position="115"/>
        <end position="134"/>
    </location>
</feature>
<name>A0ABX2G642_9BURK</name>
<organism evidence="2 3">
    <name type="scientific">Sphaerotilus uruguayifluvii</name>
    <dbReference type="NCBI Taxonomy" id="2735897"/>
    <lineage>
        <taxon>Bacteria</taxon>
        <taxon>Pseudomonadati</taxon>
        <taxon>Pseudomonadota</taxon>
        <taxon>Betaproteobacteria</taxon>
        <taxon>Burkholderiales</taxon>
        <taxon>Sphaerotilaceae</taxon>
        <taxon>Sphaerotilus</taxon>
    </lineage>
</organism>
<evidence type="ECO:0000313" key="2">
    <source>
        <dbReference type="EMBL" id="NRT57767.1"/>
    </source>
</evidence>
<dbReference type="EMBL" id="JABSNM010000019">
    <property type="protein sequence ID" value="NRT57767.1"/>
    <property type="molecule type" value="Genomic_DNA"/>
</dbReference>
<evidence type="ECO:0000313" key="3">
    <source>
        <dbReference type="Proteomes" id="UP001516061"/>
    </source>
</evidence>
<dbReference type="Proteomes" id="UP001516061">
    <property type="component" value="Unassembled WGS sequence"/>
</dbReference>
<keyword evidence="3" id="KW-1185">Reference proteome</keyword>
<accession>A0ABX2G642</accession>
<protein>
    <submittedName>
        <fullName evidence="2">Uncharacterized protein</fullName>
    </submittedName>
</protein>
<gene>
    <name evidence="2" type="ORF">HNQ01_003528</name>
</gene>
<evidence type="ECO:0000256" key="1">
    <source>
        <dbReference type="SAM" id="MobiDB-lite"/>
    </source>
</evidence>
<proteinExistence type="predicted"/>
<comment type="caution">
    <text evidence="2">The sequence shown here is derived from an EMBL/GenBank/DDBJ whole genome shotgun (WGS) entry which is preliminary data.</text>
</comment>